<dbReference type="GO" id="GO:0003714">
    <property type="term" value="F:transcription corepressor activity"/>
    <property type="evidence" value="ECO:0007669"/>
    <property type="project" value="InterPro"/>
</dbReference>
<dbReference type="SUPFAM" id="SSF57903">
    <property type="entry name" value="FYVE/PHD zinc finger"/>
    <property type="match status" value="1"/>
</dbReference>
<dbReference type="Pfam" id="PF00628">
    <property type="entry name" value="PHD"/>
    <property type="match status" value="1"/>
</dbReference>
<gene>
    <name evidence="8" type="ORF">MUK42_21429</name>
</gene>
<dbReference type="InterPro" id="IPR011011">
    <property type="entry name" value="Znf_FYVE_PHD"/>
</dbReference>
<dbReference type="InterPro" id="IPR019786">
    <property type="entry name" value="Zinc_finger_PHD-type_CS"/>
</dbReference>
<name>A0A9E7K600_9LILI</name>
<feature type="region of interest" description="Disordered" evidence="6">
    <location>
        <begin position="483"/>
        <end position="531"/>
    </location>
</feature>
<evidence type="ECO:0000313" key="9">
    <source>
        <dbReference type="Proteomes" id="UP001055439"/>
    </source>
</evidence>
<dbReference type="Pfam" id="PF16135">
    <property type="entry name" value="TDBD"/>
    <property type="match status" value="1"/>
</dbReference>
<reference evidence="8" key="1">
    <citation type="submission" date="2022-05" db="EMBL/GenBank/DDBJ databases">
        <title>The Musa troglodytarum L. genome provides insights into the mechanism of non-climacteric behaviour and enrichment of carotenoids.</title>
        <authorList>
            <person name="Wang J."/>
        </authorList>
    </citation>
    <scope>NUCLEOTIDE SEQUENCE</scope>
    <source>
        <tissue evidence="8">Leaf</tissue>
    </source>
</reference>
<feature type="compositionally biased region" description="Basic and acidic residues" evidence="6">
    <location>
        <begin position="316"/>
        <end position="326"/>
    </location>
</feature>
<organism evidence="8 9">
    <name type="scientific">Musa troglodytarum</name>
    <name type="common">fe'i banana</name>
    <dbReference type="NCBI Taxonomy" id="320322"/>
    <lineage>
        <taxon>Eukaryota</taxon>
        <taxon>Viridiplantae</taxon>
        <taxon>Streptophyta</taxon>
        <taxon>Embryophyta</taxon>
        <taxon>Tracheophyta</taxon>
        <taxon>Spermatophyta</taxon>
        <taxon>Magnoliopsida</taxon>
        <taxon>Liliopsida</taxon>
        <taxon>Zingiberales</taxon>
        <taxon>Musaceae</taxon>
        <taxon>Musa</taxon>
    </lineage>
</organism>
<evidence type="ECO:0000313" key="8">
    <source>
        <dbReference type="EMBL" id="URE04475.1"/>
    </source>
</evidence>
<feature type="region of interest" description="Disordered" evidence="6">
    <location>
        <begin position="1224"/>
        <end position="1245"/>
    </location>
</feature>
<dbReference type="InterPro" id="IPR042163">
    <property type="entry name" value="PHF12"/>
</dbReference>
<proteinExistence type="predicted"/>
<keyword evidence="5" id="KW-0539">Nucleus</keyword>
<dbReference type="PROSITE" id="PS01359">
    <property type="entry name" value="ZF_PHD_1"/>
    <property type="match status" value="1"/>
</dbReference>
<dbReference type="PANTHER" id="PTHR46309">
    <property type="entry name" value="PHD FINGER PROTEIN 12"/>
    <property type="match status" value="1"/>
</dbReference>
<dbReference type="InterPro" id="IPR054292">
    <property type="entry name" value="DUF7028"/>
</dbReference>
<evidence type="ECO:0000256" key="3">
    <source>
        <dbReference type="ARBA" id="ARBA00022771"/>
    </source>
</evidence>
<evidence type="ECO:0000256" key="1">
    <source>
        <dbReference type="ARBA" id="ARBA00004123"/>
    </source>
</evidence>
<dbReference type="InterPro" id="IPR032308">
    <property type="entry name" value="TDBD"/>
</dbReference>
<feature type="compositionally biased region" description="Basic and acidic residues" evidence="6">
    <location>
        <begin position="194"/>
        <end position="204"/>
    </location>
</feature>
<keyword evidence="2" id="KW-0479">Metal-binding</keyword>
<feature type="compositionally biased region" description="Polar residues" evidence="6">
    <location>
        <begin position="301"/>
        <end position="311"/>
    </location>
</feature>
<keyword evidence="9" id="KW-1185">Reference proteome</keyword>
<keyword evidence="3" id="KW-0863">Zinc-finger</keyword>
<feature type="compositionally biased region" description="Polar residues" evidence="6">
    <location>
        <begin position="1224"/>
        <end position="1241"/>
    </location>
</feature>
<feature type="domain" description="Zinc finger PHD-type" evidence="7">
    <location>
        <begin position="736"/>
        <end position="793"/>
    </location>
</feature>
<dbReference type="Pfam" id="PF22970">
    <property type="entry name" value="DUF7028"/>
    <property type="match status" value="1"/>
</dbReference>
<protein>
    <submittedName>
        <fullName evidence="8">PHD-finger</fullName>
    </submittedName>
</protein>
<dbReference type="Proteomes" id="UP001055439">
    <property type="component" value="Chromosome 5"/>
</dbReference>
<comment type="subcellular location">
    <subcellularLocation>
        <location evidence="1">Nucleus</location>
    </subcellularLocation>
</comment>
<feature type="domain" description="Zinc finger PHD-type" evidence="7">
    <location>
        <begin position="689"/>
        <end position="722"/>
    </location>
</feature>
<dbReference type="InterPro" id="IPR001965">
    <property type="entry name" value="Znf_PHD"/>
</dbReference>
<dbReference type="PANTHER" id="PTHR46309:SF1">
    <property type="entry name" value="PHD FINGER PROTEIN 12"/>
    <property type="match status" value="1"/>
</dbReference>
<dbReference type="GO" id="GO:0005634">
    <property type="term" value="C:nucleus"/>
    <property type="evidence" value="ECO:0007669"/>
    <property type="project" value="UniProtKB-SubCell"/>
</dbReference>
<evidence type="ECO:0000256" key="4">
    <source>
        <dbReference type="ARBA" id="ARBA00022833"/>
    </source>
</evidence>
<feature type="compositionally biased region" description="Basic and acidic residues" evidence="6">
    <location>
        <begin position="71"/>
        <end position="122"/>
    </location>
</feature>
<dbReference type="CDD" id="cd04301">
    <property type="entry name" value="NAT_SF"/>
    <property type="match status" value="1"/>
</dbReference>
<dbReference type="Gene3D" id="3.30.40.10">
    <property type="entry name" value="Zinc/RING finger domain, C3HC4 (zinc finger)"/>
    <property type="match status" value="1"/>
</dbReference>
<accession>A0A9E7K600</accession>
<dbReference type="InterPro" id="IPR056511">
    <property type="entry name" value="IDM1_C"/>
</dbReference>
<dbReference type="InterPro" id="IPR016181">
    <property type="entry name" value="Acyl_CoA_acyltransferase"/>
</dbReference>
<feature type="region of interest" description="Disordered" evidence="6">
    <location>
        <begin position="50"/>
        <end position="333"/>
    </location>
</feature>
<feature type="compositionally biased region" description="Low complexity" evidence="6">
    <location>
        <begin position="1053"/>
        <end position="1070"/>
    </location>
</feature>
<feature type="compositionally biased region" description="Basic and acidic residues" evidence="6">
    <location>
        <begin position="499"/>
        <end position="519"/>
    </location>
</feature>
<dbReference type="EMBL" id="CP097507">
    <property type="protein sequence ID" value="URE04480.1"/>
    <property type="molecule type" value="Genomic_DNA"/>
</dbReference>
<feature type="region of interest" description="Disordered" evidence="6">
    <location>
        <begin position="1"/>
        <end position="38"/>
    </location>
</feature>
<dbReference type="InterPro" id="IPR019787">
    <property type="entry name" value="Znf_PHD-finger"/>
</dbReference>
<dbReference type="EMBL" id="CP097507">
    <property type="protein sequence ID" value="URE04475.1"/>
    <property type="molecule type" value="Genomic_DNA"/>
</dbReference>
<dbReference type="InterPro" id="IPR013083">
    <property type="entry name" value="Znf_RING/FYVE/PHD"/>
</dbReference>
<dbReference type="GO" id="GO:0008270">
    <property type="term" value="F:zinc ion binding"/>
    <property type="evidence" value="ECO:0007669"/>
    <property type="project" value="UniProtKB-KW"/>
</dbReference>
<feature type="compositionally biased region" description="Basic and acidic residues" evidence="6">
    <location>
        <begin position="255"/>
        <end position="274"/>
    </location>
</feature>
<sequence length="1447" mass="160321">MSSVEEETVAMKRGVANAVSASKEVHEPNRQKKRRLVLSDSDSDDCLFSLSKVDHRTDPNGDSSSIGEDNGVERMEEKGKVEVENKKRVLRPDFMKRNEELTVSDKKEVTKPELERSREPADAKVPAKKLEMDFSERGGGNNSEISKRKLLHGQDDTSDMEAEKDVGSKPLDPTSSKRDGLMENDTQTNSPRTSRREAEKDKPIESSGNQTLRMKHNSSSSANEKRPDTGMSQCKAGVLTLQGKNGVFRVSPSNKRADGLKNLHSKGKDEEKLKAVGSPKDSVRGTPNRPSISPDQGVHGKSSTGATFSKYQSRKAKMDKTEEIRSNRRKTKPVIVSPKREKKRTDKLKGRTGLKIKSRASSKAAFIAKQKLNEANVARSTEKQKLRDQIKNILLNAGWTIDLRPRKGRNYEDSVYIPPEGQSGYWSITKAYAAYQEQLTRACNERGKNSSGRSSRTSSGSDCVIPMESLNILKRIVVNKRRRREELEEAQRGKKKVKRTSDMRHARHQDTQDKLDDNRGRKKSNSALSSNTKIAVGSTVHKHVLKGRNKQRGCALLARGSNREAEAEDNDYVPYIWKRTVLSWMIDMGVLPINGKVKYMNQRKTKTKLEGQITRDGINCSCCSKILPMSEFELHAGRKLLQSSQYIFLEDGGVSLLQCQLDAWKKQDESERQGFYSVDVSGDDPNDDTCGICGDGGDLICCDGCPSTFHLSCLGIEHGPHTGSLVFWYMLAWLKYCGGISTDATRERDGTASLLISCHQCEAKYHQGCVPDAKSVSAITKNLGMSFCAQSCRKVFKRLQKILGIKNDLEAGFSWSVIRRFDEDAPKTPLKSHLIAECNSKIAVALAVMDECFLPIIDQRSGVNLIRNVVYNCGSNFNRLNYRGFYSFILEHGDEIISVASIRIHGTKLAEMPFIGTRNMYRRQGMCRRLLDGIESALSSLDIEKLVIPAISELKDTWSNVFGFKPLEVSQELEVRSIKILVFPGTGLLQKPLLKMHSSVQYSAVDGVVNDIKHQHQTKSTHVSSEFSSIELNLHIPGQDVVHCINPNQDAEPSLSSSRVSPDSSGSPRSNCKPRENKISETAGDLCMHNFPEGGLAGSHDEDKCQVEFSTNQQAELTSELTLFDSHEGENVEANPSADLQECDSVSKQRYPDGFASDTKKSGSASLSMHPTEFNLLQHKLEDLCTSPGIDTFTLKQNVRMNVELPLGSLESTSTPSLQCHVTTKAHSPNSAESNDQVSSESAHDANHFEKSLMVHLEPCFLLSNEMMHSICKVKAKDSILDPKSSVNDGNSEPYAFEIVKRCLHVAATEESGASCSSVAVPDSDENARFSIQQSILDRVYVTNGTVCESNLSCVVKSCRIPSEANHSHMACSGMLDADIHDVQPNLTPINFVAADVLDKSHHICSEFTNGTESKNDELSFVQCIDDCSLHDASVDIKKFDLGSEPS</sequence>
<feature type="region of interest" description="Disordered" evidence="6">
    <location>
        <begin position="1045"/>
        <end position="1077"/>
    </location>
</feature>
<dbReference type="SMART" id="SM00249">
    <property type="entry name" value="PHD"/>
    <property type="match status" value="2"/>
</dbReference>
<dbReference type="GO" id="GO:0006357">
    <property type="term" value="P:regulation of transcription by RNA polymerase II"/>
    <property type="evidence" value="ECO:0007669"/>
    <property type="project" value="TreeGrafter"/>
</dbReference>
<dbReference type="SUPFAM" id="SSF55729">
    <property type="entry name" value="Acyl-CoA N-acyltransferases (Nat)"/>
    <property type="match status" value="1"/>
</dbReference>
<evidence type="ECO:0000256" key="2">
    <source>
        <dbReference type="ARBA" id="ARBA00022723"/>
    </source>
</evidence>
<evidence type="ECO:0000256" key="5">
    <source>
        <dbReference type="ARBA" id="ARBA00023242"/>
    </source>
</evidence>
<dbReference type="Pfam" id="PF23209">
    <property type="entry name" value="IDM1_C"/>
    <property type="match status" value="1"/>
</dbReference>
<evidence type="ECO:0000259" key="7">
    <source>
        <dbReference type="SMART" id="SM00249"/>
    </source>
</evidence>
<keyword evidence="4" id="KW-0862">Zinc</keyword>
<dbReference type="OrthoDB" id="429143at2759"/>
<evidence type="ECO:0000256" key="6">
    <source>
        <dbReference type="SAM" id="MobiDB-lite"/>
    </source>
</evidence>
<feature type="compositionally biased region" description="Polar residues" evidence="6">
    <location>
        <begin position="206"/>
        <end position="222"/>
    </location>
</feature>